<keyword evidence="1" id="KW-0732">Signal</keyword>
<reference evidence="3" key="1">
    <citation type="submission" date="2022-03" db="EMBL/GenBank/DDBJ databases">
        <title>Bacterial whole genome sequence for Hymenobacter sp. DH14.</title>
        <authorList>
            <person name="Le V."/>
        </authorList>
    </citation>
    <scope>NUCLEOTIDE SEQUENCE</scope>
    <source>
        <strain evidence="3">DH14</strain>
    </source>
</reference>
<evidence type="ECO:0000313" key="3">
    <source>
        <dbReference type="EMBL" id="MCI1186960.1"/>
    </source>
</evidence>
<gene>
    <name evidence="3" type="ORF">MON38_05975</name>
</gene>
<evidence type="ECO:0000259" key="2">
    <source>
        <dbReference type="Pfam" id="PF20243"/>
    </source>
</evidence>
<dbReference type="Pfam" id="PF20243">
    <property type="entry name" value="MbnP"/>
    <property type="match status" value="1"/>
</dbReference>
<dbReference type="InterPro" id="IPR046863">
    <property type="entry name" value="MbnP-like_dom"/>
</dbReference>
<organism evidence="3 4">
    <name type="scientific">Hymenobacter cyanobacteriorum</name>
    <dbReference type="NCBI Taxonomy" id="2926463"/>
    <lineage>
        <taxon>Bacteria</taxon>
        <taxon>Pseudomonadati</taxon>
        <taxon>Bacteroidota</taxon>
        <taxon>Cytophagia</taxon>
        <taxon>Cytophagales</taxon>
        <taxon>Hymenobacteraceae</taxon>
        <taxon>Hymenobacter</taxon>
    </lineage>
</organism>
<keyword evidence="4" id="KW-1185">Reference proteome</keyword>
<sequence>MKRFSISICTLALAALALTGCKKDGDMPANQVGTVDLAFEQTVGTAPLALSTQTYTTPAGDQFKITTFKQYISNIKLTKTDGSVYAVPNSYYLLDAAVPATQELALKDIPVGDYKALTFTVGVDSARNVSGAQTGALDPNNNMFWTWNSGYIYTKLEGTSPQAPKAAGATEGGLVFHIGGFLRPNNTIRTVTLPFPTGTNLLIRTDHAPEVHLNADVMKMFTGPNTIRFATLSNTMGGANSVLVANNYAAGMFSVEHIHAN</sequence>
<evidence type="ECO:0000256" key="1">
    <source>
        <dbReference type="SAM" id="SignalP"/>
    </source>
</evidence>
<dbReference type="Proteomes" id="UP001139193">
    <property type="component" value="Unassembled WGS sequence"/>
</dbReference>
<feature type="signal peptide" evidence="1">
    <location>
        <begin position="1"/>
        <end position="17"/>
    </location>
</feature>
<dbReference type="EMBL" id="JALBGC010000002">
    <property type="protein sequence ID" value="MCI1186960.1"/>
    <property type="molecule type" value="Genomic_DNA"/>
</dbReference>
<comment type="caution">
    <text evidence="3">The sequence shown here is derived from an EMBL/GenBank/DDBJ whole genome shotgun (WGS) entry which is preliminary data.</text>
</comment>
<dbReference type="AlphaFoldDB" id="A0A9X1VEB9"/>
<name>A0A9X1VEB9_9BACT</name>
<evidence type="ECO:0000313" key="4">
    <source>
        <dbReference type="Proteomes" id="UP001139193"/>
    </source>
</evidence>
<dbReference type="RefSeq" id="WP_241935242.1">
    <property type="nucleotide sequence ID" value="NZ_JALBGC010000002.1"/>
</dbReference>
<feature type="domain" description="Copper-binding protein MbnP-like" evidence="2">
    <location>
        <begin position="33"/>
        <end position="234"/>
    </location>
</feature>
<proteinExistence type="predicted"/>
<accession>A0A9X1VEB9</accession>
<feature type="chain" id="PRO_5040866938" description="Copper-binding protein MbnP-like domain-containing protein" evidence="1">
    <location>
        <begin position="18"/>
        <end position="261"/>
    </location>
</feature>
<protein>
    <recommendedName>
        <fullName evidence="2">Copper-binding protein MbnP-like domain-containing protein</fullName>
    </recommendedName>
</protein>
<dbReference type="PROSITE" id="PS51257">
    <property type="entry name" value="PROKAR_LIPOPROTEIN"/>
    <property type="match status" value="1"/>
</dbReference>